<dbReference type="CDD" id="cd03241">
    <property type="entry name" value="ABC_RecN"/>
    <property type="match status" value="2"/>
</dbReference>
<dbReference type="GO" id="GO:0043590">
    <property type="term" value="C:bacterial nucleoid"/>
    <property type="evidence" value="ECO:0007669"/>
    <property type="project" value="TreeGrafter"/>
</dbReference>
<keyword evidence="7 9" id="KW-0234">DNA repair</keyword>
<dbReference type="Pfam" id="PF02463">
    <property type="entry name" value="SMC_N"/>
    <property type="match status" value="1"/>
</dbReference>
<evidence type="ECO:0000313" key="12">
    <source>
        <dbReference type="Proteomes" id="UP000422764"/>
    </source>
</evidence>
<keyword evidence="6" id="KW-0067">ATP-binding</keyword>
<dbReference type="PANTHER" id="PTHR11059:SF0">
    <property type="entry name" value="DNA REPAIR PROTEIN RECN"/>
    <property type="match status" value="1"/>
</dbReference>
<dbReference type="GO" id="GO:0006281">
    <property type="term" value="P:DNA repair"/>
    <property type="evidence" value="ECO:0007669"/>
    <property type="project" value="UniProtKB-KW"/>
</dbReference>
<dbReference type="InterPro" id="IPR027417">
    <property type="entry name" value="P-loop_NTPase"/>
</dbReference>
<name>A0A6I6EXZ0_9CLOT</name>
<evidence type="ECO:0000256" key="4">
    <source>
        <dbReference type="ARBA" id="ARBA00022741"/>
    </source>
</evidence>
<evidence type="ECO:0000256" key="6">
    <source>
        <dbReference type="ARBA" id="ARBA00022840"/>
    </source>
</evidence>
<comment type="function">
    <text evidence="1 9">May be involved in recombinational repair of damaged DNA.</text>
</comment>
<reference evidence="11 12" key="1">
    <citation type="submission" date="2019-12" db="EMBL/GenBank/DDBJ databases">
        <title>Genome sequenceing of Clostridium bovifaecis.</title>
        <authorList>
            <person name="Yao Y."/>
        </authorList>
    </citation>
    <scope>NUCLEOTIDE SEQUENCE [LARGE SCALE GENOMIC DNA]</scope>
    <source>
        <strain evidence="11 12">BXX</strain>
    </source>
</reference>
<dbReference type="InterPro" id="IPR003395">
    <property type="entry name" value="RecF/RecN/SMC_N"/>
</dbReference>
<evidence type="ECO:0000256" key="8">
    <source>
        <dbReference type="ARBA" id="ARBA00033408"/>
    </source>
</evidence>
<evidence type="ECO:0000313" key="11">
    <source>
        <dbReference type="EMBL" id="QGU95161.1"/>
    </source>
</evidence>
<organism evidence="11 12">
    <name type="scientific">Clostridium bovifaecis</name>
    <dbReference type="NCBI Taxonomy" id="2184719"/>
    <lineage>
        <taxon>Bacteria</taxon>
        <taxon>Bacillati</taxon>
        <taxon>Bacillota</taxon>
        <taxon>Clostridia</taxon>
        <taxon>Eubacteriales</taxon>
        <taxon>Clostridiaceae</taxon>
        <taxon>Clostridium</taxon>
    </lineage>
</organism>
<evidence type="ECO:0000256" key="9">
    <source>
        <dbReference type="PIRNR" id="PIRNR003128"/>
    </source>
</evidence>
<evidence type="ECO:0000256" key="5">
    <source>
        <dbReference type="ARBA" id="ARBA00022763"/>
    </source>
</evidence>
<dbReference type="FunFam" id="3.40.50.300:FF:000319">
    <property type="entry name" value="DNA repair protein RecN"/>
    <property type="match status" value="1"/>
</dbReference>
<keyword evidence="12" id="KW-1185">Reference proteome</keyword>
<dbReference type="PANTHER" id="PTHR11059">
    <property type="entry name" value="DNA REPAIR PROTEIN RECN"/>
    <property type="match status" value="1"/>
</dbReference>
<evidence type="ECO:0000256" key="7">
    <source>
        <dbReference type="ARBA" id="ARBA00023204"/>
    </source>
</evidence>
<accession>A0A6I6EXZ0</accession>
<dbReference type="Proteomes" id="UP000422764">
    <property type="component" value="Chromosome"/>
</dbReference>
<proteinExistence type="inferred from homology"/>
<dbReference type="AlphaFoldDB" id="A0A6I6EXZ0"/>
<protein>
    <recommendedName>
        <fullName evidence="3 9">DNA repair protein RecN</fullName>
    </recommendedName>
    <alternativeName>
        <fullName evidence="8 9">Recombination protein N</fullName>
    </alternativeName>
</protein>
<dbReference type="GO" id="GO:0005524">
    <property type="term" value="F:ATP binding"/>
    <property type="evidence" value="ECO:0007669"/>
    <property type="project" value="UniProtKB-KW"/>
</dbReference>
<evidence type="ECO:0000256" key="1">
    <source>
        <dbReference type="ARBA" id="ARBA00003618"/>
    </source>
</evidence>
<keyword evidence="5 9" id="KW-0227">DNA damage</keyword>
<evidence type="ECO:0000256" key="2">
    <source>
        <dbReference type="ARBA" id="ARBA00009441"/>
    </source>
</evidence>
<keyword evidence="4" id="KW-0547">Nucleotide-binding</keyword>
<dbReference type="Gene3D" id="3.40.50.300">
    <property type="entry name" value="P-loop containing nucleotide triphosphate hydrolases"/>
    <property type="match status" value="2"/>
</dbReference>
<gene>
    <name evidence="11" type="primary">recN</name>
    <name evidence="11" type="ORF">GOM49_08695</name>
</gene>
<dbReference type="InterPro" id="IPR004604">
    <property type="entry name" value="DNA_recomb/repair_RecN"/>
</dbReference>
<sequence length="570" mass="65489">MLLQLNIKNFALIEDLTINFEKGFNILTGETGAGKSILIDAINYVLGDKFNKGLIRTGENRTFVEAIFDVDNMNTIKAMKKMEIECCDLLIISRETFKSGKSVVKVNGKALLLSDIKKISNTLINIHGQHENQELLDSATHINYLDKFGEDKLNDALYNYNLKYKRLLDIDRKIQQFGVEDGEKEKLSDFLKYQIEEINSAKLKINEDKELDEKYSILNNAEKISNALANSYNILYNSDDSFISVYDCLNKVIRELRIIDKHMDKLKSVTDSIEEAYFNIEQNISEIRDIQESISYDKEELEFVNSRIFQIDSLKRKYGKTIDDILKYKEKIENQYDEIINSSKIVEELKKERSNVIEQLMKDGKIIHDIRVDIGEKLERKIKEELDYVGLEKSVLKINISFQNEFYINGCDKVQFLISTNPGEPLKALDKVVSGGELSRIMLSLKTVFVDKDEIPSVIFDEIDTGISGRIAQRVAEKMYLISNAHQVFCVTHLPQIASMSDNHFLVAKDVIDGKTFTNIKKINSLQKEYEIARMIGGSEITELTLKNSKEMVNLAFNRKNDLILHKKNS</sequence>
<comment type="similarity">
    <text evidence="2 9">Belongs to the RecN family.</text>
</comment>
<evidence type="ECO:0000256" key="3">
    <source>
        <dbReference type="ARBA" id="ARBA00021315"/>
    </source>
</evidence>
<feature type="domain" description="RecF/RecN/SMC N-terminal" evidence="10">
    <location>
        <begin position="2"/>
        <end position="507"/>
    </location>
</feature>
<dbReference type="PIRSF" id="PIRSF003128">
    <property type="entry name" value="RecN"/>
    <property type="match status" value="1"/>
</dbReference>
<dbReference type="GO" id="GO:0006310">
    <property type="term" value="P:DNA recombination"/>
    <property type="evidence" value="ECO:0007669"/>
    <property type="project" value="InterPro"/>
</dbReference>
<dbReference type="NCBIfam" id="TIGR00634">
    <property type="entry name" value="recN"/>
    <property type="match status" value="1"/>
</dbReference>
<evidence type="ECO:0000259" key="10">
    <source>
        <dbReference type="Pfam" id="PF02463"/>
    </source>
</evidence>
<dbReference type="SUPFAM" id="SSF52540">
    <property type="entry name" value="P-loop containing nucleoside triphosphate hydrolases"/>
    <property type="match status" value="2"/>
</dbReference>
<dbReference type="EMBL" id="CP046522">
    <property type="protein sequence ID" value="QGU95161.1"/>
    <property type="molecule type" value="Genomic_DNA"/>
</dbReference>
<dbReference type="GO" id="GO:0009432">
    <property type="term" value="P:SOS response"/>
    <property type="evidence" value="ECO:0007669"/>
    <property type="project" value="TreeGrafter"/>
</dbReference>